<accession>A0A8I0DQ69</accession>
<dbReference type="AlphaFoldDB" id="A0A8I0DQ69"/>
<dbReference type="Proteomes" id="UP000662088">
    <property type="component" value="Unassembled WGS sequence"/>
</dbReference>
<dbReference type="EMBL" id="JACOOQ010000029">
    <property type="protein sequence ID" value="MBC5641217.1"/>
    <property type="molecule type" value="Genomic_DNA"/>
</dbReference>
<sequence>MLQEKNIENEKYIPSKQSANVLFKFMKKIEYLKEIISKKAIIPRYYEESIDYLNIESLNKIVFPMICFCDINLSKLDGHVYYYGKFGIGLNKTWGINSGIQPIHYINKNSSIKEDISYLFSKALNNIDDSDDNINEYRNYLLSHLLFMKPIIGSMRREGKYDSKNFTDEKEWRFIPNIKEEHGIDLIIPQKYLENDKAYNSYSDGITQIKELWLHFDVCDIEYLMVENEEYRKELIEFILSITTIEELDKYILISKIVVYDIMNKDW</sequence>
<reference evidence="1" key="1">
    <citation type="submission" date="2020-08" db="EMBL/GenBank/DDBJ databases">
        <title>Genome public.</title>
        <authorList>
            <person name="Liu C."/>
            <person name="Sun Q."/>
        </authorList>
    </citation>
    <scope>NUCLEOTIDE SEQUENCE</scope>
    <source>
        <strain evidence="1">NSJ-42</strain>
    </source>
</reference>
<dbReference type="Pfam" id="PF10899">
    <property type="entry name" value="AbiGi"/>
    <property type="match status" value="1"/>
</dbReference>
<evidence type="ECO:0008006" key="3">
    <source>
        <dbReference type="Google" id="ProtNLM"/>
    </source>
</evidence>
<name>A0A8I0DQ69_9CLOT</name>
<comment type="caution">
    <text evidence="1">The sequence shown here is derived from an EMBL/GenBank/DDBJ whole genome shotgun (WGS) entry which is preliminary data.</text>
</comment>
<gene>
    <name evidence="1" type="ORF">H8R92_12680</name>
</gene>
<evidence type="ECO:0000313" key="1">
    <source>
        <dbReference type="EMBL" id="MBC5641217.1"/>
    </source>
</evidence>
<dbReference type="InterPro" id="IPR021223">
    <property type="entry name" value="AbiGi"/>
</dbReference>
<evidence type="ECO:0000313" key="2">
    <source>
        <dbReference type="Proteomes" id="UP000662088"/>
    </source>
</evidence>
<keyword evidence="2" id="KW-1185">Reference proteome</keyword>
<organism evidence="1 2">
    <name type="scientific">Clostridium lentum</name>
    <dbReference type="NCBI Taxonomy" id="2763037"/>
    <lineage>
        <taxon>Bacteria</taxon>
        <taxon>Bacillati</taxon>
        <taxon>Bacillota</taxon>
        <taxon>Clostridia</taxon>
        <taxon>Eubacteriales</taxon>
        <taxon>Clostridiaceae</taxon>
        <taxon>Clostridium</taxon>
    </lineage>
</organism>
<proteinExistence type="predicted"/>
<protein>
    <recommendedName>
        <fullName evidence="3">Abortive phage resistance protein AbiGi, antitoxin</fullName>
    </recommendedName>
</protein>
<dbReference type="RefSeq" id="WP_186835640.1">
    <property type="nucleotide sequence ID" value="NZ_JACOOQ010000029.1"/>
</dbReference>